<keyword evidence="3" id="KW-0732">Signal</keyword>
<dbReference type="GO" id="GO:0006865">
    <property type="term" value="P:amino acid transport"/>
    <property type="evidence" value="ECO:0007669"/>
    <property type="project" value="UniProtKB-KW"/>
</dbReference>
<dbReference type="Proteomes" id="UP000078406">
    <property type="component" value="Unassembled WGS sequence"/>
</dbReference>
<evidence type="ECO:0000313" key="7">
    <source>
        <dbReference type="Proteomes" id="UP000078406"/>
    </source>
</evidence>
<dbReference type="InterPro" id="IPR028081">
    <property type="entry name" value="Leu-bd"/>
</dbReference>
<evidence type="ECO:0000313" key="6">
    <source>
        <dbReference type="EMBL" id="OAJ93170.1"/>
    </source>
</evidence>
<evidence type="ECO:0000259" key="5">
    <source>
        <dbReference type="Pfam" id="PF13458"/>
    </source>
</evidence>
<dbReference type="RefSeq" id="WP_054961706.1">
    <property type="nucleotide sequence ID" value="NZ_LLEI02000043.1"/>
</dbReference>
<organism evidence="6 7">
    <name type="scientific">Vibrio bivalvicida</name>
    <dbReference type="NCBI Taxonomy" id="1276888"/>
    <lineage>
        <taxon>Bacteria</taxon>
        <taxon>Pseudomonadati</taxon>
        <taxon>Pseudomonadota</taxon>
        <taxon>Gammaproteobacteria</taxon>
        <taxon>Vibrionales</taxon>
        <taxon>Vibrionaceae</taxon>
        <taxon>Vibrio</taxon>
        <taxon>Vibrio oreintalis group</taxon>
    </lineage>
</organism>
<keyword evidence="2" id="KW-0813">Transport</keyword>
<dbReference type="AlphaFoldDB" id="A0A177XX51"/>
<dbReference type="Pfam" id="PF13458">
    <property type="entry name" value="Peripla_BP_6"/>
    <property type="match status" value="1"/>
</dbReference>
<evidence type="ECO:0000256" key="1">
    <source>
        <dbReference type="ARBA" id="ARBA00010062"/>
    </source>
</evidence>
<evidence type="ECO:0000256" key="4">
    <source>
        <dbReference type="ARBA" id="ARBA00022970"/>
    </source>
</evidence>
<dbReference type="InterPro" id="IPR000709">
    <property type="entry name" value="Leu_Ile_Val-bd"/>
</dbReference>
<proteinExistence type="inferred from homology"/>
<gene>
    <name evidence="6" type="ORF">APB76_14485</name>
</gene>
<comment type="similarity">
    <text evidence="1">Belongs to the leucine-binding protein family.</text>
</comment>
<reference evidence="6 7" key="1">
    <citation type="journal article" date="2016" name="Syst. Appl. Microbiol.">
        <title>Vibrio bivalvicida sp. nov., a novel larval pathogen for bivalve molluscs reared in a hatchery.</title>
        <authorList>
            <person name="Dubert J."/>
            <person name="Romalde J.L."/>
            <person name="Prado S."/>
            <person name="Barja J.L."/>
        </authorList>
    </citation>
    <scope>NUCLEOTIDE SEQUENCE [LARGE SCALE GENOMIC DNA]</scope>
    <source>
        <strain evidence="6 7">605</strain>
    </source>
</reference>
<dbReference type="InterPro" id="IPR028082">
    <property type="entry name" value="Peripla_BP_I"/>
</dbReference>
<evidence type="ECO:0000256" key="3">
    <source>
        <dbReference type="ARBA" id="ARBA00022729"/>
    </source>
</evidence>
<dbReference type="PROSITE" id="PS51257">
    <property type="entry name" value="PROKAR_LIPOPROTEIN"/>
    <property type="match status" value="1"/>
</dbReference>
<dbReference type="PRINTS" id="PR00337">
    <property type="entry name" value="LEUILEVALBP"/>
</dbReference>
<dbReference type="CDD" id="cd06331">
    <property type="entry name" value="PBP1_AmiC-like"/>
    <property type="match status" value="1"/>
</dbReference>
<feature type="domain" description="Leucine-binding protein" evidence="5">
    <location>
        <begin position="25"/>
        <end position="361"/>
    </location>
</feature>
<name>A0A177XX51_9VIBR</name>
<dbReference type="EMBL" id="LLEI02000043">
    <property type="protein sequence ID" value="OAJ93170.1"/>
    <property type="molecule type" value="Genomic_DNA"/>
</dbReference>
<comment type="caution">
    <text evidence="6">The sequence shown here is derived from an EMBL/GenBank/DDBJ whole genome shotgun (WGS) entry which is preliminary data.</text>
</comment>
<dbReference type="SUPFAM" id="SSF53822">
    <property type="entry name" value="Periplasmic binding protein-like I"/>
    <property type="match status" value="1"/>
</dbReference>
<dbReference type="PANTHER" id="PTHR47628:SF1">
    <property type="entry name" value="ALIPHATIC AMIDASE EXPRESSION-REGULATING PROTEIN"/>
    <property type="match status" value="1"/>
</dbReference>
<protein>
    <submittedName>
        <fullName evidence="6">Branched-chain amino acid ABC transporter substrate-binding protein</fullName>
    </submittedName>
</protein>
<dbReference type="PANTHER" id="PTHR47628">
    <property type="match status" value="1"/>
</dbReference>
<accession>A0A177XX51</accession>
<sequence>MQNIVKIITFIGLTFLLSCSEPVTPIKIGVVLPLSGTYSVYGEQALKGAQLAVEQINTQGGVKRRHIELIVRDNNTDPAKTVSYTRELIQQHNVHALMGPVSSSSRYAMSDIASKYKIPMLYGIDYEGGHYDDYLVCYSTIPEHYVDPVIPYFIATNKTKFYIFGYDYIWPHRMSQRVKKSVNDNKGQITGVEFTAFGVRDFRPVLERLEASGSDMLMLILPGTDGFEFIKQFRRFPFSKPIDIVAFAADETYLMELDAEHLEGIYTPLHFFSQLSSDFTKAFIKQFKQFHGKASLVTYSSKAHYDLIYLLKEAIEKSDIATHQQVMENLHGFSRYAGAEKITLRDDNHFDLPMYLGQFQQGRLEVIKHFGVITPPDQRLGVQ</sequence>
<dbReference type="Gene3D" id="3.40.50.2300">
    <property type="match status" value="2"/>
</dbReference>
<keyword evidence="4" id="KW-0029">Amino-acid transport</keyword>
<evidence type="ECO:0000256" key="2">
    <source>
        <dbReference type="ARBA" id="ARBA00022448"/>
    </source>
</evidence>